<evidence type="ECO:0000259" key="3">
    <source>
        <dbReference type="Pfam" id="PF02517"/>
    </source>
</evidence>
<organism evidence="4 5">
    <name type="scientific">Alkalibacterium iburiense</name>
    <dbReference type="NCBI Taxonomy" id="290589"/>
    <lineage>
        <taxon>Bacteria</taxon>
        <taxon>Bacillati</taxon>
        <taxon>Bacillota</taxon>
        <taxon>Bacilli</taxon>
        <taxon>Lactobacillales</taxon>
        <taxon>Carnobacteriaceae</taxon>
        <taxon>Alkalibacterium</taxon>
    </lineage>
</organism>
<keyword evidence="2" id="KW-0812">Transmembrane</keyword>
<feature type="transmembrane region" description="Helical" evidence="2">
    <location>
        <begin position="256"/>
        <end position="273"/>
    </location>
</feature>
<dbReference type="PANTHER" id="PTHR36435">
    <property type="entry name" value="SLR1288 PROTEIN"/>
    <property type="match status" value="1"/>
</dbReference>
<keyword evidence="2" id="KW-0472">Membrane</keyword>
<gene>
    <name evidence="4" type="ORF">GCM10008932_23620</name>
</gene>
<feature type="domain" description="CAAX prenyl protease 2/Lysostaphin resistance protein A-like" evidence="3">
    <location>
        <begin position="136"/>
        <end position="222"/>
    </location>
</feature>
<feature type="transmembrane region" description="Helical" evidence="2">
    <location>
        <begin position="112"/>
        <end position="129"/>
    </location>
</feature>
<reference evidence="4 5" key="1">
    <citation type="journal article" date="2019" name="Int. J. Syst. Evol. Microbiol.">
        <title>The Global Catalogue of Microorganisms (GCM) 10K type strain sequencing project: providing services to taxonomists for standard genome sequencing and annotation.</title>
        <authorList>
            <consortium name="The Broad Institute Genomics Platform"/>
            <consortium name="The Broad Institute Genome Sequencing Center for Infectious Disease"/>
            <person name="Wu L."/>
            <person name="Ma J."/>
        </authorList>
    </citation>
    <scope>NUCLEOTIDE SEQUENCE [LARGE SCALE GENOMIC DNA]</scope>
    <source>
        <strain evidence="4 5">JCM 12662</strain>
    </source>
</reference>
<feature type="transmembrane region" description="Helical" evidence="2">
    <location>
        <begin position="84"/>
        <end position="106"/>
    </location>
</feature>
<sequence length="309" mass="35532">MYQPTFKEASIWAILWRSALALLGVTLFAGLLMGLFNFQFLAFISILTDGLLYFAFYKITLRQMERQSLSTEALSEPGPKNKKAILSIFGITLLLALMAFTFIQFILTSVSFIPPLFDIVMPYVMDVSFAEVEISYIYIFVTAVIFAPLVEEVVFRGYLMNKWVDKYGLNKGIWFSSLIFMIVHFQSLFIPQLLLGLFCAIIYAKYNNLFYPIIAHALYNLFVILPAMLTPEPNAMDLHFEMMTLSNLVDERPVEYLVISAVFIICLMVFFFIGRRIMLSIKGTNSPYTENLRAETTRTAHDDFDHIEF</sequence>
<comment type="similarity">
    <text evidence="1">Belongs to the UPF0177 family.</text>
</comment>
<feature type="transmembrane region" description="Helical" evidence="2">
    <location>
        <begin position="12"/>
        <end position="32"/>
    </location>
</feature>
<evidence type="ECO:0000256" key="2">
    <source>
        <dbReference type="SAM" id="Phobius"/>
    </source>
</evidence>
<dbReference type="EMBL" id="BAAACW010000164">
    <property type="protein sequence ID" value="GAA0371578.1"/>
    <property type="molecule type" value="Genomic_DNA"/>
</dbReference>
<dbReference type="Proteomes" id="UP001501166">
    <property type="component" value="Unassembled WGS sequence"/>
</dbReference>
<keyword evidence="5" id="KW-1185">Reference proteome</keyword>
<feature type="transmembrane region" description="Helical" evidence="2">
    <location>
        <begin position="136"/>
        <end position="158"/>
    </location>
</feature>
<evidence type="ECO:0000313" key="4">
    <source>
        <dbReference type="EMBL" id="GAA0371578.1"/>
    </source>
</evidence>
<dbReference type="InterPro" id="IPR003675">
    <property type="entry name" value="Rce1/LyrA-like_dom"/>
</dbReference>
<name>A0ABN0XSE9_9LACT</name>
<dbReference type="InterPro" id="IPR052710">
    <property type="entry name" value="CAAX_protease"/>
</dbReference>
<feature type="transmembrane region" description="Helical" evidence="2">
    <location>
        <begin position="178"/>
        <end position="202"/>
    </location>
</feature>
<dbReference type="RefSeq" id="WP_343756885.1">
    <property type="nucleotide sequence ID" value="NZ_BAAACW010000164.1"/>
</dbReference>
<proteinExistence type="inferred from homology"/>
<feature type="transmembrane region" description="Helical" evidence="2">
    <location>
        <begin position="38"/>
        <end position="57"/>
    </location>
</feature>
<dbReference type="Pfam" id="PF02517">
    <property type="entry name" value="Rce1-like"/>
    <property type="match status" value="1"/>
</dbReference>
<evidence type="ECO:0000256" key="1">
    <source>
        <dbReference type="ARBA" id="ARBA00009067"/>
    </source>
</evidence>
<dbReference type="PANTHER" id="PTHR36435:SF1">
    <property type="entry name" value="CAAX AMINO TERMINAL PROTEASE FAMILY PROTEIN"/>
    <property type="match status" value="1"/>
</dbReference>
<evidence type="ECO:0000313" key="5">
    <source>
        <dbReference type="Proteomes" id="UP001501166"/>
    </source>
</evidence>
<accession>A0ABN0XSE9</accession>
<keyword evidence="2" id="KW-1133">Transmembrane helix</keyword>
<protein>
    <recommendedName>
        <fullName evidence="3">CAAX prenyl protease 2/Lysostaphin resistance protein A-like domain-containing protein</fullName>
    </recommendedName>
</protein>
<feature type="transmembrane region" description="Helical" evidence="2">
    <location>
        <begin position="209"/>
        <end position="229"/>
    </location>
</feature>
<comment type="caution">
    <text evidence="4">The sequence shown here is derived from an EMBL/GenBank/DDBJ whole genome shotgun (WGS) entry which is preliminary data.</text>
</comment>